<evidence type="ECO:0000256" key="1">
    <source>
        <dbReference type="SAM" id="MobiDB-lite"/>
    </source>
</evidence>
<feature type="compositionally biased region" description="Basic residues" evidence="1">
    <location>
        <begin position="46"/>
        <end position="55"/>
    </location>
</feature>
<evidence type="ECO:0000313" key="4">
    <source>
        <dbReference type="Proteomes" id="UP000280455"/>
    </source>
</evidence>
<accession>A0AAD0ZF62</accession>
<dbReference type="Proteomes" id="UP000280455">
    <property type="component" value="Chromosome"/>
</dbReference>
<name>A0AAD0ZF62_9PSED</name>
<dbReference type="AlphaFoldDB" id="A0AAD0ZF62"/>
<organism evidence="3 4">
    <name type="scientific">Pseudomonas chlororaphis subsp. aureofaciens</name>
    <dbReference type="NCBI Taxonomy" id="587851"/>
    <lineage>
        <taxon>Bacteria</taxon>
        <taxon>Pseudomonadati</taxon>
        <taxon>Pseudomonadota</taxon>
        <taxon>Gammaproteobacteria</taxon>
        <taxon>Pseudomonadales</taxon>
        <taxon>Pseudomonadaceae</taxon>
        <taxon>Pseudomonas</taxon>
    </lineage>
</organism>
<dbReference type="GeneID" id="61651587"/>
<keyword evidence="2" id="KW-0812">Transmembrane</keyword>
<proteinExistence type="predicted"/>
<evidence type="ECO:0000256" key="2">
    <source>
        <dbReference type="SAM" id="Phobius"/>
    </source>
</evidence>
<feature type="transmembrane region" description="Helical" evidence="2">
    <location>
        <begin position="6"/>
        <end position="26"/>
    </location>
</feature>
<evidence type="ECO:0000313" key="3">
    <source>
        <dbReference type="EMBL" id="AZE30821.1"/>
    </source>
</evidence>
<keyword evidence="2" id="KW-0472">Membrane</keyword>
<dbReference type="EMBL" id="CP027750">
    <property type="protein sequence ID" value="AZE30821.1"/>
    <property type="molecule type" value="Genomic_DNA"/>
</dbReference>
<dbReference type="RefSeq" id="WP_009049855.1">
    <property type="nucleotide sequence ID" value="NZ_CP027719.1"/>
</dbReference>
<sequence length="55" mass="6009">MSLTTTILMLIGGWLAVAAAMLWGVLRIARRHHHPRLPTPAAKTAKPARHHATAH</sequence>
<keyword evidence="2" id="KW-1133">Transmembrane helix</keyword>
<gene>
    <name evidence="3" type="ORF">C4K07_4044</name>
</gene>
<feature type="region of interest" description="Disordered" evidence="1">
    <location>
        <begin position="35"/>
        <end position="55"/>
    </location>
</feature>
<reference evidence="3 4" key="1">
    <citation type="submission" date="2018-03" db="EMBL/GenBank/DDBJ databases">
        <title>Diversity of phytobeneficial traits revealed by whole-genome analysis of worldwide-isolated phenazine-producing Pseudomonas spp.</title>
        <authorList>
            <person name="Biessy A."/>
            <person name="Novinscak A."/>
            <person name="Blom J."/>
            <person name="Leger G."/>
            <person name="Thomashow L.S."/>
            <person name="Cazorla F.M."/>
            <person name="Josic D."/>
            <person name="Filion M."/>
        </authorList>
    </citation>
    <scope>NUCLEOTIDE SEQUENCE [LARGE SCALE GENOMIC DNA]</scope>
    <source>
        <strain evidence="3 4">ChPhzS24</strain>
    </source>
</reference>
<protein>
    <submittedName>
        <fullName evidence="3">Uncharacterized protein</fullName>
    </submittedName>
</protein>